<name>A0ABW7AWX0_9ACTN</name>
<accession>A0ABW7AWX0</accession>
<comment type="caution">
    <text evidence="2">The sequence shown here is derived from an EMBL/GenBank/DDBJ whole genome shotgun (WGS) entry which is preliminary data.</text>
</comment>
<organism evidence="2 3">
    <name type="scientific">Nonomuraea marmarensis</name>
    <dbReference type="NCBI Taxonomy" id="3351344"/>
    <lineage>
        <taxon>Bacteria</taxon>
        <taxon>Bacillati</taxon>
        <taxon>Actinomycetota</taxon>
        <taxon>Actinomycetes</taxon>
        <taxon>Streptosporangiales</taxon>
        <taxon>Streptosporangiaceae</taxon>
        <taxon>Nonomuraea</taxon>
    </lineage>
</organism>
<keyword evidence="3" id="KW-1185">Reference proteome</keyword>
<reference evidence="2 3" key="1">
    <citation type="submission" date="2024-10" db="EMBL/GenBank/DDBJ databases">
        <authorList>
            <person name="Topkara A.R."/>
            <person name="Saygin H."/>
        </authorList>
    </citation>
    <scope>NUCLEOTIDE SEQUENCE [LARGE SCALE GENOMIC DNA]</scope>
    <source>
        <strain evidence="2 3">M3C6</strain>
    </source>
</reference>
<feature type="region of interest" description="Disordered" evidence="1">
    <location>
        <begin position="21"/>
        <end position="45"/>
    </location>
</feature>
<evidence type="ECO:0000313" key="3">
    <source>
        <dbReference type="Proteomes" id="UP001603978"/>
    </source>
</evidence>
<proteinExistence type="predicted"/>
<evidence type="ECO:0000313" key="2">
    <source>
        <dbReference type="EMBL" id="MFG1710573.1"/>
    </source>
</evidence>
<dbReference type="EMBL" id="JBICRM010000052">
    <property type="protein sequence ID" value="MFG1710573.1"/>
    <property type="molecule type" value="Genomic_DNA"/>
</dbReference>
<dbReference type="Proteomes" id="UP001603978">
    <property type="component" value="Unassembled WGS sequence"/>
</dbReference>
<sequence>MRDVRRAAATGLLELADDPAAATGRDLANADTGLDGPAGGRLSEH</sequence>
<evidence type="ECO:0000256" key="1">
    <source>
        <dbReference type="SAM" id="MobiDB-lite"/>
    </source>
</evidence>
<dbReference type="RefSeq" id="WP_393176479.1">
    <property type="nucleotide sequence ID" value="NZ_JBICRM010000052.1"/>
</dbReference>
<gene>
    <name evidence="2" type="ORF">ACFLIM_46145</name>
</gene>
<protein>
    <submittedName>
        <fullName evidence="2">Uncharacterized protein</fullName>
    </submittedName>
</protein>